<name>A0A1X7V753_AMPQE</name>
<proteinExistence type="predicted"/>
<dbReference type="EnsemblMetazoa" id="Aqu2.1.36110_001">
    <property type="protein sequence ID" value="Aqu2.1.36110_001"/>
    <property type="gene ID" value="Aqu2.1.36110"/>
</dbReference>
<protein>
    <submittedName>
        <fullName evidence="1">Uncharacterized protein</fullName>
    </submittedName>
</protein>
<organism evidence="1">
    <name type="scientific">Amphimedon queenslandica</name>
    <name type="common">Sponge</name>
    <dbReference type="NCBI Taxonomy" id="400682"/>
    <lineage>
        <taxon>Eukaryota</taxon>
        <taxon>Metazoa</taxon>
        <taxon>Porifera</taxon>
        <taxon>Demospongiae</taxon>
        <taxon>Heteroscleromorpha</taxon>
        <taxon>Haplosclerida</taxon>
        <taxon>Niphatidae</taxon>
        <taxon>Amphimedon</taxon>
    </lineage>
</organism>
<dbReference type="AlphaFoldDB" id="A0A1X7V753"/>
<sequence length="35" mass="3882">MILSKMTLFLSIPPFDSLWSPLALSSLVLLSSFLL</sequence>
<dbReference type="InParanoid" id="A0A1X7V753"/>
<reference evidence="1" key="1">
    <citation type="submission" date="2017-05" db="UniProtKB">
        <authorList>
            <consortium name="EnsemblMetazoa"/>
        </authorList>
    </citation>
    <scope>IDENTIFICATION</scope>
</reference>
<evidence type="ECO:0000313" key="1">
    <source>
        <dbReference type="EnsemblMetazoa" id="Aqu2.1.36110_001"/>
    </source>
</evidence>
<accession>A0A1X7V753</accession>